<feature type="region of interest" description="Disordered" evidence="1">
    <location>
        <begin position="76"/>
        <end position="105"/>
    </location>
</feature>
<keyword evidence="3" id="KW-1185">Reference proteome</keyword>
<organism evidence="2 3">
    <name type="scientific">Apiospora marii</name>
    <dbReference type="NCBI Taxonomy" id="335849"/>
    <lineage>
        <taxon>Eukaryota</taxon>
        <taxon>Fungi</taxon>
        <taxon>Dikarya</taxon>
        <taxon>Ascomycota</taxon>
        <taxon>Pezizomycotina</taxon>
        <taxon>Sordariomycetes</taxon>
        <taxon>Xylariomycetidae</taxon>
        <taxon>Amphisphaeriales</taxon>
        <taxon>Apiosporaceae</taxon>
        <taxon>Apiospora</taxon>
    </lineage>
</organism>
<evidence type="ECO:0000313" key="3">
    <source>
        <dbReference type="Proteomes" id="UP001396898"/>
    </source>
</evidence>
<proteinExistence type="predicted"/>
<accession>A0ABR1R6F9</accession>
<reference evidence="2 3" key="1">
    <citation type="submission" date="2023-01" db="EMBL/GenBank/DDBJ databases">
        <title>Analysis of 21 Apiospora genomes using comparative genomics revels a genus with tremendous synthesis potential of carbohydrate active enzymes and secondary metabolites.</title>
        <authorList>
            <person name="Sorensen T."/>
        </authorList>
    </citation>
    <scope>NUCLEOTIDE SEQUENCE [LARGE SCALE GENOMIC DNA]</scope>
    <source>
        <strain evidence="2 3">CBS 20057</strain>
    </source>
</reference>
<evidence type="ECO:0000313" key="2">
    <source>
        <dbReference type="EMBL" id="KAK8001370.1"/>
    </source>
</evidence>
<dbReference type="Proteomes" id="UP001396898">
    <property type="component" value="Unassembled WGS sequence"/>
</dbReference>
<gene>
    <name evidence="2" type="ORF">PG991_013592</name>
</gene>
<feature type="compositionally biased region" description="Basic and acidic residues" evidence="1">
    <location>
        <begin position="76"/>
        <end position="103"/>
    </location>
</feature>
<protein>
    <submittedName>
        <fullName evidence="2">Uncharacterized protein</fullName>
    </submittedName>
</protein>
<comment type="caution">
    <text evidence="2">The sequence shown here is derived from an EMBL/GenBank/DDBJ whole genome shotgun (WGS) entry which is preliminary data.</text>
</comment>
<sequence length="146" mass="16322">MVSSSSDISRDPSDLMGIQYDPWLWFKDMNVYTYRQKKSGSDGSANRGRDHTLMVVSNAMRGTVLLSSIDRDDARTTPSHLDFEMTANERRGNEKKKTQDGKGTKHTAHLLLPSIDIGIDTELNETHTHPLRPRLLLGVICLGGPE</sequence>
<name>A0ABR1R6F9_9PEZI</name>
<evidence type="ECO:0000256" key="1">
    <source>
        <dbReference type="SAM" id="MobiDB-lite"/>
    </source>
</evidence>
<dbReference type="EMBL" id="JAQQWI010000018">
    <property type="protein sequence ID" value="KAK8001370.1"/>
    <property type="molecule type" value="Genomic_DNA"/>
</dbReference>